<dbReference type="PANTHER" id="PTHR47756:SF2">
    <property type="entry name" value="BLL6612 PROTEIN"/>
    <property type="match status" value="1"/>
</dbReference>
<comment type="caution">
    <text evidence="3">The sequence shown here is derived from an EMBL/GenBank/DDBJ whole genome shotgun (WGS) entry which is preliminary data.</text>
</comment>
<reference evidence="3 4" key="1">
    <citation type="submission" date="2019-02" db="EMBL/GenBank/DDBJ databases">
        <title>Draft genome sequences of novel Actinobacteria.</title>
        <authorList>
            <person name="Sahin N."/>
            <person name="Ay H."/>
            <person name="Saygin H."/>
        </authorList>
    </citation>
    <scope>NUCLEOTIDE SEQUENCE [LARGE SCALE GENOMIC DNA]</scope>
    <source>
        <strain evidence="3 4">16K104</strain>
    </source>
</reference>
<feature type="compositionally biased region" description="Polar residues" evidence="1">
    <location>
        <begin position="68"/>
        <end position="85"/>
    </location>
</feature>
<dbReference type="PANTHER" id="PTHR47756">
    <property type="entry name" value="BLL6612 PROTEIN-RELATED"/>
    <property type="match status" value="1"/>
</dbReference>
<dbReference type="OrthoDB" id="21825at2"/>
<feature type="domain" description="DUF6596" evidence="2">
    <location>
        <begin position="3"/>
        <end position="57"/>
    </location>
</feature>
<evidence type="ECO:0000259" key="2">
    <source>
        <dbReference type="Pfam" id="PF20239"/>
    </source>
</evidence>
<feature type="region of interest" description="Disordered" evidence="1">
    <location>
        <begin position="58"/>
        <end position="85"/>
    </location>
</feature>
<protein>
    <recommendedName>
        <fullName evidence="2">DUF6596 domain-containing protein</fullName>
    </recommendedName>
</protein>
<evidence type="ECO:0000313" key="4">
    <source>
        <dbReference type="Proteomes" id="UP000295172"/>
    </source>
</evidence>
<organism evidence="3 4">
    <name type="scientific">Kribbella turkmenica</name>
    <dbReference type="NCBI Taxonomy" id="2530375"/>
    <lineage>
        <taxon>Bacteria</taxon>
        <taxon>Bacillati</taxon>
        <taxon>Actinomycetota</taxon>
        <taxon>Actinomycetes</taxon>
        <taxon>Propionibacteriales</taxon>
        <taxon>Kribbellaceae</taxon>
        <taxon>Kribbella</taxon>
    </lineage>
</organism>
<name>A0A4R4WXD5_9ACTN</name>
<accession>A0A4R4WXD5</accession>
<dbReference type="Pfam" id="PF20239">
    <property type="entry name" value="DUF6596"/>
    <property type="match status" value="1"/>
</dbReference>
<dbReference type="Proteomes" id="UP000295172">
    <property type="component" value="Unassembled WGS sequence"/>
</dbReference>
<dbReference type="InterPro" id="IPR046531">
    <property type="entry name" value="DUF6596"/>
</dbReference>
<proteinExistence type="predicted"/>
<gene>
    <name evidence="3" type="ORF">E1218_19315</name>
</gene>
<evidence type="ECO:0000256" key="1">
    <source>
        <dbReference type="SAM" id="MobiDB-lite"/>
    </source>
</evidence>
<keyword evidence="4" id="KW-1185">Reference proteome</keyword>
<dbReference type="EMBL" id="SMKR01000082">
    <property type="protein sequence ID" value="TDD22405.1"/>
    <property type="molecule type" value="Genomic_DNA"/>
</dbReference>
<dbReference type="AlphaFoldDB" id="A0A4R4WXD5"/>
<sequence length="85" mass="9367">MTTILYLVFNEGYTASSGDRLERVKLTEEAIRLTRMLHRLRSDDAEVTGLLALMLLTPRGARPGPSRAANSSRWTSRTESGGTAD</sequence>
<evidence type="ECO:0000313" key="3">
    <source>
        <dbReference type="EMBL" id="TDD22405.1"/>
    </source>
</evidence>